<name>A0ABR6ZLL3_9BURK</name>
<proteinExistence type="predicted"/>
<keyword evidence="2" id="KW-0732">Signal</keyword>
<accession>A0ABR6ZLL3</accession>
<evidence type="ECO:0000313" key="3">
    <source>
        <dbReference type="EMBL" id="MBC3916674.1"/>
    </source>
</evidence>
<feature type="signal peptide" evidence="2">
    <location>
        <begin position="1"/>
        <end position="22"/>
    </location>
</feature>
<dbReference type="RefSeq" id="WP_186945922.1">
    <property type="nucleotide sequence ID" value="NZ_JACOGF010000002.1"/>
</dbReference>
<dbReference type="EMBL" id="JACOGF010000002">
    <property type="protein sequence ID" value="MBC3916674.1"/>
    <property type="molecule type" value="Genomic_DNA"/>
</dbReference>
<gene>
    <name evidence="3" type="ORF">H8L32_04175</name>
</gene>
<feature type="chain" id="PRO_5047091276" evidence="2">
    <location>
        <begin position="23"/>
        <end position="136"/>
    </location>
</feature>
<protein>
    <submittedName>
        <fullName evidence="3">Uncharacterized protein</fullName>
    </submittedName>
</protein>
<evidence type="ECO:0000313" key="4">
    <source>
        <dbReference type="Proteomes" id="UP000650424"/>
    </source>
</evidence>
<reference evidence="3 4" key="1">
    <citation type="submission" date="2020-08" db="EMBL/GenBank/DDBJ databases">
        <title>Novel species isolated from subtropical streams in China.</title>
        <authorList>
            <person name="Lu H."/>
        </authorList>
    </citation>
    <scope>NUCLEOTIDE SEQUENCE [LARGE SCALE GENOMIC DNA]</scope>
    <source>
        <strain evidence="3 4">CY18W</strain>
    </source>
</reference>
<comment type="caution">
    <text evidence="3">The sequence shown here is derived from an EMBL/GenBank/DDBJ whole genome shotgun (WGS) entry which is preliminary data.</text>
</comment>
<dbReference type="Proteomes" id="UP000650424">
    <property type="component" value="Unassembled WGS sequence"/>
</dbReference>
<organism evidence="3 4">
    <name type="scientific">Undibacterium hunanense</name>
    <dbReference type="NCBI Taxonomy" id="2762292"/>
    <lineage>
        <taxon>Bacteria</taxon>
        <taxon>Pseudomonadati</taxon>
        <taxon>Pseudomonadota</taxon>
        <taxon>Betaproteobacteria</taxon>
        <taxon>Burkholderiales</taxon>
        <taxon>Oxalobacteraceae</taxon>
        <taxon>Undibacterium</taxon>
    </lineage>
</organism>
<evidence type="ECO:0000256" key="1">
    <source>
        <dbReference type="SAM" id="MobiDB-lite"/>
    </source>
</evidence>
<keyword evidence="4" id="KW-1185">Reference proteome</keyword>
<sequence>MKNYLFPALASMIIATSANVYAGNDLPSDLIHAMSKNRLENIRFQVKFQTDNGDAFDSFCKVLNVNHLPYLKTVTEKTDNKGGHSTTWAAELQKPMAVNDDTAESANSLLASLRTATDGNKGSLSWSVSSDTPAKK</sequence>
<evidence type="ECO:0000256" key="2">
    <source>
        <dbReference type="SAM" id="SignalP"/>
    </source>
</evidence>
<feature type="region of interest" description="Disordered" evidence="1">
    <location>
        <begin position="117"/>
        <end position="136"/>
    </location>
</feature>